<evidence type="ECO:0000313" key="1">
    <source>
        <dbReference type="EMBL" id="RUL89158.1"/>
    </source>
</evidence>
<dbReference type="EMBL" id="RYZH01000004">
    <property type="protein sequence ID" value="RUL89158.1"/>
    <property type="molecule type" value="Genomic_DNA"/>
</dbReference>
<name>A0A432MQ73_9BACT</name>
<dbReference type="SUPFAM" id="SSF117991">
    <property type="entry name" value="YbeD/HP0495-like"/>
    <property type="match status" value="1"/>
</dbReference>
<protein>
    <submittedName>
        <fullName evidence="1">DUF493 domain-containing protein</fullName>
    </submittedName>
</protein>
<dbReference type="OrthoDB" id="5523904at2"/>
<comment type="caution">
    <text evidence="1">The sequence shown here is derived from an EMBL/GenBank/DDBJ whole genome shotgun (WGS) entry which is preliminary data.</text>
</comment>
<sequence length="96" mass="10481">MDSRNIPSVELLESVHPFPGSYQIRAIGSAEGDFEGRVVAAVREELAGPGEVDHSARYTKGGRHVSVTLDITVQSAEQVRSIYARIHEVSGLFLLF</sequence>
<gene>
    <name evidence="1" type="ORF">TsocGM_03310</name>
</gene>
<proteinExistence type="predicted"/>
<accession>A0A432MQ73</accession>
<reference evidence="1 2" key="1">
    <citation type="submission" date="2018-12" db="EMBL/GenBank/DDBJ databases">
        <authorList>
            <person name="Toschakov S.V."/>
        </authorList>
    </citation>
    <scope>NUCLEOTIDE SEQUENCE [LARGE SCALE GENOMIC DNA]</scope>
    <source>
        <strain evidence="1 2">GM2012</strain>
    </source>
</reference>
<organism evidence="1 2">
    <name type="scientific">Tautonia sociabilis</name>
    <dbReference type="NCBI Taxonomy" id="2080755"/>
    <lineage>
        <taxon>Bacteria</taxon>
        <taxon>Pseudomonadati</taxon>
        <taxon>Planctomycetota</taxon>
        <taxon>Planctomycetia</taxon>
        <taxon>Isosphaerales</taxon>
        <taxon>Isosphaeraceae</taxon>
        <taxon>Tautonia</taxon>
    </lineage>
</organism>
<dbReference type="Proteomes" id="UP000280296">
    <property type="component" value="Unassembled WGS sequence"/>
</dbReference>
<dbReference type="Gene3D" id="3.30.70.260">
    <property type="match status" value="1"/>
</dbReference>
<dbReference type="InterPro" id="IPR027471">
    <property type="entry name" value="YbeD-like_sf"/>
</dbReference>
<reference evidence="1 2" key="2">
    <citation type="submission" date="2019-01" db="EMBL/GenBank/DDBJ databases">
        <title>Tautonia sociabilis, a novel thermotolerant planctomycete of Isosphaeraceae family, isolated from a 4000 m deep subterranean habitat.</title>
        <authorList>
            <person name="Kovaleva O.L."/>
            <person name="Elcheninov A.G."/>
            <person name="Van Heerden E."/>
            <person name="Toshchakov S.V."/>
            <person name="Novikov A."/>
            <person name="Bonch-Osmolovskaya E.A."/>
            <person name="Kublanov I.V."/>
        </authorList>
    </citation>
    <scope>NUCLEOTIDE SEQUENCE [LARGE SCALE GENOMIC DNA]</scope>
    <source>
        <strain evidence="1 2">GM2012</strain>
    </source>
</reference>
<dbReference type="RefSeq" id="WP_126723893.1">
    <property type="nucleotide sequence ID" value="NZ_RYZH01000004.1"/>
</dbReference>
<dbReference type="InterPro" id="IPR007454">
    <property type="entry name" value="UPF0250_YbeD-like"/>
</dbReference>
<keyword evidence="2" id="KW-1185">Reference proteome</keyword>
<evidence type="ECO:0000313" key="2">
    <source>
        <dbReference type="Proteomes" id="UP000280296"/>
    </source>
</evidence>
<dbReference type="Pfam" id="PF04359">
    <property type="entry name" value="DUF493"/>
    <property type="match status" value="1"/>
</dbReference>
<dbReference type="AlphaFoldDB" id="A0A432MQ73"/>